<evidence type="ECO:0000259" key="1">
    <source>
        <dbReference type="SMART" id="SM00479"/>
    </source>
</evidence>
<comment type="caution">
    <text evidence="2">The sequence shown here is derived from an EMBL/GenBank/DDBJ whole genome shotgun (WGS) entry which is preliminary data.</text>
</comment>
<dbReference type="SUPFAM" id="SSF53098">
    <property type="entry name" value="Ribonuclease H-like"/>
    <property type="match status" value="1"/>
</dbReference>
<dbReference type="GO" id="GO:0004527">
    <property type="term" value="F:exonuclease activity"/>
    <property type="evidence" value="ECO:0007669"/>
    <property type="project" value="UniProtKB-ARBA"/>
</dbReference>
<dbReference type="InterPro" id="IPR012337">
    <property type="entry name" value="RNaseH-like_sf"/>
</dbReference>
<dbReference type="CDD" id="cd06127">
    <property type="entry name" value="DEDDh"/>
    <property type="match status" value="1"/>
</dbReference>
<reference evidence="2 3" key="1">
    <citation type="submission" date="2019-03" db="EMBL/GenBank/DDBJ databases">
        <title>Genomic Encyclopedia of Type Strains, Phase IV (KMG-IV): sequencing the most valuable type-strain genomes for metagenomic binning, comparative biology and taxonomic classification.</title>
        <authorList>
            <person name="Goeker M."/>
        </authorList>
    </citation>
    <scope>NUCLEOTIDE SEQUENCE [LARGE SCALE GENOMIC DNA]</scope>
    <source>
        <strain evidence="2 3">DSM 100059</strain>
    </source>
</reference>
<dbReference type="EMBL" id="SODV01000002">
    <property type="protein sequence ID" value="TDW96436.1"/>
    <property type="molecule type" value="Genomic_DNA"/>
</dbReference>
<dbReference type="GO" id="GO:0003676">
    <property type="term" value="F:nucleic acid binding"/>
    <property type="evidence" value="ECO:0007669"/>
    <property type="project" value="InterPro"/>
</dbReference>
<organism evidence="2 3">
    <name type="scientific">Dinghuibacter silviterrae</name>
    <dbReference type="NCBI Taxonomy" id="1539049"/>
    <lineage>
        <taxon>Bacteria</taxon>
        <taxon>Pseudomonadati</taxon>
        <taxon>Bacteroidota</taxon>
        <taxon>Chitinophagia</taxon>
        <taxon>Chitinophagales</taxon>
        <taxon>Chitinophagaceae</taxon>
        <taxon>Dinghuibacter</taxon>
    </lineage>
</organism>
<feature type="domain" description="Exonuclease" evidence="1">
    <location>
        <begin position="1"/>
        <end position="186"/>
    </location>
</feature>
<evidence type="ECO:0000313" key="3">
    <source>
        <dbReference type="Proteomes" id="UP000294498"/>
    </source>
</evidence>
<gene>
    <name evidence="2" type="ORF">EDB95_4267</name>
</gene>
<proteinExistence type="predicted"/>
<accession>A0A4R8DH51</accession>
<dbReference type="Pfam" id="PF00929">
    <property type="entry name" value="RNase_T"/>
    <property type="match status" value="1"/>
</dbReference>
<sequence length="189" mass="21983">MLFIDTEATGLPLNWELPYSTPGNWPHAIQVSWLVYSREGVKIKEEDHYIHEPGITISPDAARIHRLRRDFLQINGKRRASVLQLLEADLARYEPLLVGHFLNLDLHVLRAEYFREGMSDPTRQLPTYCTMLGSKHLQPNPSLRYLKLGDLCETLFGRAQQHPHDAYWDARTTADCYFELERRGQIQTL</sequence>
<dbReference type="AlphaFoldDB" id="A0A4R8DH51"/>
<protein>
    <submittedName>
        <fullName evidence="2">DNA polymerase-3 subunit epsilon</fullName>
    </submittedName>
</protein>
<dbReference type="Gene3D" id="3.30.420.10">
    <property type="entry name" value="Ribonuclease H-like superfamily/Ribonuclease H"/>
    <property type="match status" value="1"/>
</dbReference>
<dbReference type="InterPro" id="IPR036397">
    <property type="entry name" value="RNaseH_sf"/>
</dbReference>
<keyword evidence="3" id="KW-1185">Reference proteome</keyword>
<dbReference type="Proteomes" id="UP000294498">
    <property type="component" value="Unassembled WGS sequence"/>
</dbReference>
<evidence type="ECO:0000313" key="2">
    <source>
        <dbReference type="EMBL" id="TDW96436.1"/>
    </source>
</evidence>
<dbReference type="GO" id="GO:0006259">
    <property type="term" value="P:DNA metabolic process"/>
    <property type="evidence" value="ECO:0007669"/>
    <property type="project" value="UniProtKB-ARBA"/>
</dbReference>
<dbReference type="SMART" id="SM00479">
    <property type="entry name" value="EXOIII"/>
    <property type="match status" value="1"/>
</dbReference>
<dbReference type="InterPro" id="IPR013520">
    <property type="entry name" value="Ribonucl_H"/>
</dbReference>
<name>A0A4R8DH51_9BACT</name>